<keyword evidence="2" id="KW-0378">Hydrolase</keyword>
<gene>
    <name evidence="2" type="ORF">GCM10009825_25930</name>
</gene>
<reference evidence="3" key="1">
    <citation type="journal article" date="2019" name="Int. J. Syst. Evol. Microbiol.">
        <title>The Global Catalogue of Microorganisms (GCM) 10K type strain sequencing project: providing services to taxonomists for standard genome sequencing and annotation.</title>
        <authorList>
            <consortium name="The Broad Institute Genomics Platform"/>
            <consortium name="The Broad Institute Genome Sequencing Center for Infectious Disease"/>
            <person name="Wu L."/>
            <person name="Ma J."/>
        </authorList>
    </citation>
    <scope>NUCLEOTIDE SEQUENCE [LARGE SCALE GENOMIC DNA]</scope>
    <source>
        <strain evidence="3">JCM 15921</strain>
    </source>
</reference>
<organism evidence="2 3">
    <name type="scientific">Arthrobacter humicola</name>
    <dbReference type="NCBI Taxonomy" id="409291"/>
    <lineage>
        <taxon>Bacteria</taxon>
        <taxon>Bacillati</taxon>
        <taxon>Actinomycetota</taxon>
        <taxon>Actinomycetes</taxon>
        <taxon>Micrococcales</taxon>
        <taxon>Micrococcaceae</taxon>
        <taxon>Arthrobacter</taxon>
    </lineage>
</organism>
<dbReference type="GO" id="GO:0016787">
    <property type="term" value="F:hydrolase activity"/>
    <property type="evidence" value="ECO:0007669"/>
    <property type="project" value="UniProtKB-KW"/>
</dbReference>
<dbReference type="InterPro" id="IPR002925">
    <property type="entry name" value="Dienelactn_hydro"/>
</dbReference>
<dbReference type="PANTHER" id="PTHR46623">
    <property type="entry name" value="CARBOXYMETHYLENEBUTENOLIDASE-RELATED"/>
    <property type="match status" value="1"/>
</dbReference>
<evidence type="ECO:0000313" key="3">
    <source>
        <dbReference type="Proteomes" id="UP001500102"/>
    </source>
</evidence>
<proteinExistence type="predicted"/>
<dbReference type="Gene3D" id="3.40.50.1820">
    <property type="entry name" value="alpha/beta hydrolase"/>
    <property type="match status" value="1"/>
</dbReference>
<evidence type="ECO:0000259" key="1">
    <source>
        <dbReference type="Pfam" id="PF01738"/>
    </source>
</evidence>
<dbReference type="SUPFAM" id="SSF53474">
    <property type="entry name" value="alpha/beta-Hydrolases"/>
    <property type="match status" value="1"/>
</dbReference>
<dbReference type="Pfam" id="PF01738">
    <property type="entry name" value="DLH"/>
    <property type="match status" value="1"/>
</dbReference>
<keyword evidence="3" id="KW-1185">Reference proteome</keyword>
<accession>A0ABP5L105</accession>
<dbReference type="PANTHER" id="PTHR46623:SF6">
    <property type="entry name" value="ALPHA_BETA-HYDROLASES SUPERFAMILY PROTEIN"/>
    <property type="match status" value="1"/>
</dbReference>
<feature type="domain" description="Dienelactone hydrolase" evidence="1">
    <location>
        <begin position="34"/>
        <end position="253"/>
    </location>
</feature>
<dbReference type="InterPro" id="IPR029058">
    <property type="entry name" value="AB_hydrolase_fold"/>
</dbReference>
<dbReference type="RefSeq" id="WP_344366462.1">
    <property type="nucleotide sequence ID" value="NZ_BAAAQB010000037.1"/>
</dbReference>
<evidence type="ECO:0000313" key="2">
    <source>
        <dbReference type="EMBL" id="GAA2139169.1"/>
    </source>
</evidence>
<name>A0ABP5L105_9MICC</name>
<dbReference type="Proteomes" id="UP001500102">
    <property type="component" value="Unassembled WGS sequence"/>
</dbReference>
<dbReference type="InterPro" id="IPR051049">
    <property type="entry name" value="Dienelactone_hydrolase-like"/>
</dbReference>
<dbReference type="EMBL" id="BAAAQB010000037">
    <property type="protein sequence ID" value="GAA2139169.1"/>
    <property type="molecule type" value="Genomic_DNA"/>
</dbReference>
<comment type="caution">
    <text evidence="2">The sequence shown here is derived from an EMBL/GenBank/DDBJ whole genome shotgun (WGS) entry which is preliminary data.</text>
</comment>
<sequence>MARTEADHGKPASRDLSNVDLSQASAAAGGSRVLRGYLATPEGEGPFPAVLMIHEVFGLNDITVRHADRLAAAGYLTLAVDLFSDGGARRCLVATMRALAAGEGRAFTDLATARDWLLESGRTTGKIGVIGFCMGGGFALLLANDRFDAAAVNYGRLPKNPEKALAGACPVVGNFGGKDRSIPGGAAKLESVLDRLGVENDVKEFPSAGHAFLNDAEAGPRALRPLFRVMGVGPDPQSAPEAWQRIEDHFAEHLKT</sequence>
<protein>
    <submittedName>
        <fullName evidence="2">Dienelactone hydrolase family protein</fullName>
    </submittedName>
</protein>